<protein>
    <recommendedName>
        <fullName evidence="4">Porin</fullName>
    </recommendedName>
</protein>
<dbReference type="RefSeq" id="WP_173120233.1">
    <property type="nucleotide sequence ID" value="NZ_JABRWJ010000001.1"/>
</dbReference>
<feature type="chain" id="PRO_5045736070" description="Porin" evidence="1">
    <location>
        <begin position="25"/>
        <end position="362"/>
    </location>
</feature>
<gene>
    <name evidence="2" type="ORF">HLB44_02430</name>
</gene>
<dbReference type="Proteomes" id="UP000737171">
    <property type="component" value="Unassembled WGS sequence"/>
</dbReference>
<keyword evidence="3" id="KW-1185">Reference proteome</keyword>
<accession>A0ABX2EB93</accession>
<sequence>MPRALIRTLFLLWLAALGSAPARAEPYLALDQGYKCLACHVNITGGGLRNGLGAFYSQNTMAATKLPEGVPAWSGRLASWLRVGGDLRYSSSRSRVPGEVTQSDKGLDHARLYADVEVVADLLAVYVDQHVRPGEPQRQEAHVRLGGADRGWYAKAGQFYLPFGWRLQDNTAFVRSVSGISMTTPDKGVELGLEKGDWSAQLAYTRGPGNVGPTVGHQWTAQGVWVQPWGRLGTAVASTDSTAGYRNATAIFGGLLTGPVVWLGEIDLVRDNGFPEGRRKLVAALGEVNWKIRQGHNLKASAEYFDPDRRISNDHRVRHSLVYELTPIPFVQLRAGYRRFGGIPQSPVDNRRLMFVELHAFL</sequence>
<evidence type="ECO:0000256" key="1">
    <source>
        <dbReference type="SAM" id="SignalP"/>
    </source>
</evidence>
<name>A0ABX2EB93_9BURK</name>
<organism evidence="2 3">
    <name type="scientific">Pseudaquabacterium terrae</name>
    <dbReference type="NCBI Taxonomy" id="2732868"/>
    <lineage>
        <taxon>Bacteria</taxon>
        <taxon>Pseudomonadati</taxon>
        <taxon>Pseudomonadota</taxon>
        <taxon>Betaproteobacteria</taxon>
        <taxon>Burkholderiales</taxon>
        <taxon>Sphaerotilaceae</taxon>
        <taxon>Pseudaquabacterium</taxon>
    </lineage>
</organism>
<evidence type="ECO:0008006" key="4">
    <source>
        <dbReference type="Google" id="ProtNLM"/>
    </source>
</evidence>
<keyword evidence="1" id="KW-0732">Signal</keyword>
<dbReference type="EMBL" id="JABRWJ010000001">
    <property type="protein sequence ID" value="NRF65836.1"/>
    <property type="molecule type" value="Genomic_DNA"/>
</dbReference>
<evidence type="ECO:0000313" key="3">
    <source>
        <dbReference type="Proteomes" id="UP000737171"/>
    </source>
</evidence>
<proteinExistence type="predicted"/>
<reference evidence="2 3" key="1">
    <citation type="submission" date="2020-05" db="EMBL/GenBank/DDBJ databases">
        <title>Aquincola sp. isolate from soil.</title>
        <authorList>
            <person name="Han J."/>
            <person name="Kim D.-U."/>
        </authorList>
    </citation>
    <scope>NUCLEOTIDE SEQUENCE [LARGE SCALE GENOMIC DNA]</scope>
    <source>
        <strain evidence="2 3">S2</strain>
    </source>
</reference>
<evidence type="ECO:0000313" key="2">
    <source>
        <dbReference type="EMBL" id="NRF65836.1"/>
    </source>
</evidence>
<feature type="signal peptide" evidence="1">
    <location>
        <begin position="1"/>
        <end position="24"/>
    </location>
</feature>
<comment type="caution">
    <text evidence="2">The sequence shown here is derived from an EMBL/GenBank/DDBJ whole genome shotgun (WGS) entry which is preliminary data.</text>
</comment>